<proteinExistence type="predicted"/>
<accession>A0A6C0BL10</accession>
<organism evidence="1">
    <name type="scientific">viral metagenome</name>
    <dbReference type="NCBI Taxonomy" id="1070528"/>
    <lineage>
        <taxon>unclassified sequences</taxon>
        <taxon>metagenomes</taxon>
        <taxon>organismal metagenomes</taxon>
    </lineage>
</organism>
<sequence>MKAIIVLLTFIGIIAIIIGYINQIKQCPPPKVEYRYIPRTFEDEQNDPVKVTKIFKDMFEMPTTWIDGQRLGYIKPNIFKINRFNISQ</sequence>
<protein>
    <submittedName>
        <fullName evidence="1">Uncharacterized protein</fullName>
    </submittedName>
</protein>
<reference evidence="1" key="1">
    <citation type="journal article" date="2020" name="Nature">
        <title>Giant virus diversity and host interactions through global metagenomics.</title>
        <authorList>
            <person name="Schulz F."/>
            <person name="Roux S."/>
            <person name="Paez-Espino D."/>
            <person name="Jungbluth S."/>
            <person name="Walsh D.A."/>
            <person name="Denef V.J."/>
            <person name="McMahon K.D."/>
            <person name="Konstantinidis K.T."/>
            <person name="Eloe-Fadrosh E.A."/>
            <person name="Kyrpides N.C."/>
            <person name="Woyke T."/>
        </authorList>
    </citation>
    <scope>NUCLEOTIDE SEQUENCE</scope>
    <source>
        <strain evidence="1">GVMAG-M-3300014204-73</strain>
    </source>
</reference>
<dbReference type="EMBL" id="MN739188">
    <property type="protein sequence ID" value="QHS92712.1"/>
    <property type="molecule type" value="Genomic_DNA"/>
</dbReference>
<name>A0A6C0BL10_9ZZZZ</name>
<evidence type="ECO:0000313" key="1">
    <source>
        <dbReference type="EMBL" id="QHS92712.1"/>
    </source>
</evidence>
<dbReference type="AlphaFoldDB" id="A0A6C0BL10"/>